<evidence type="ECO:0000259" key="2">
    <source>
        <dbReference type="Pfam" id="PF17482"/>
    </source>
</evidence>
<dbReference type="Gene3D" id="3.40.50.11780">
    <property type="match status" value="2"/>
</dbReference>
<evidence type="ECO:0000313" key="4">
    <source>
        <dbReference type="Proteomes" id="UP001138709"/>
    </source>
</evidence>
<accession>A0A9X9X8X3</accession>
<dbReference type="Pfam" id="PF17482">
    <property type="entry name" value="Phage_sheath_1C"/>
    <property type="match status" value="1"/>
</dbReference>
<dbReference type="EMBL" id="JAAEDL010000005">
    <property type="protein sequence ID" value="MBR0680159.1"/>
    <property type="molecule type" value="Genomic_DNA"/>
</dbReference>
<dbReference type="Proteomes" id="UP001138709">
    <property type="component" value="Unassembled WGS sequence"/>
</dbReference>
<comment type="similarity">
    <text evidence="1">Belongs to the myoviridae tail sheath protein family.</text>
</comment>
<reference evidence="3" key="1">
    <citation type="submission" date="2020-01" db="EMBL/GenBank/DDBJ databases">
        <authorList>
            <person name="Rat A."/>
        </authorList>
    </citation>
    <scope>NUCLEOTIDE SEQUENCE</scope>
    <source>
        <strain evidence="3">LMG 31228</strain>
    </source>
</reference>
<dbReference type="InterPro" id="IPR052042">
    <property type="entry name" value="Tail_sheath_structural"/>
</dbReference>
<dbReference type="InterPro" id="IPR020287">
    <property type="entry name" value="Tail_sheath_C"/>
</dbReference>
<protein>
    <submittedName>
        <fullName evidence="3">Phage tail sheath family protein</fullName>
    </submittedName>
</protein>
<dbReference type="PANTHER" id="PTHR35861:SF1">
    <property type="entry name" value="PHAGE TAIL SHEATH PROTEIN"/>
    <property type="match status" value="1"/>
</dbReference>
<evidence type="ECO:0000313" key="3">
    <source>
        <dbReference type="EMBL" id="MBR0680159.1"/>
    </source>
</evidence>
<feature type="domain" description="Tail sheath protein C-terminal" evidence="2">
    <location>
        <begin position="558"/>
        <end position="661"/>
    </location>
</feature>
<comment type="caution">
    <text evidence="3">The sequence shown here is derived from an EMBL/GenBank/DDBJ whole genome shotgun (WGS) entry which is preliminary data.</text>
</comment>
<keyword evidence="4" id="KW-1185">Reference proteome</keyword>
<dbReference type="AlphaFoldDB" id="A0A9X9X8X3"/>
<sequence>MPVRPTYPGVYIEEIPSGIRTIVGVSTSVGAFVDGFARGPANVPVQVFGMADFTREFGGLHRDSPGSYAVRQFFENGGSEAFIVRVVRTGSGVAAENGVAATIVLQDAAAANQLRATAGRRVRGVSAEDHGFWGNNLHVEVDYDAADPTAQFNLTFTEVVEADGRRQTLRTETYRNLTLAEGLANSAIDVVNEGSRLVQLSRDAGFPAIGTPPARPAANGHLSGPLAAVSGGGTSLALTVNLNGRPGGQATAITVAKAAGAAWADVRAALELAIRDVARTSTTVAPADRGYYDGATVRLIGAGTAGSPFRFHIVPGRQMLGFQANTRFAFSGANAAAANDDGLRLTPAAGATIADALYRLGSGQDGTLPVPDAALIGVEANKTGIYALEDVDMFNILCLPRAADLGADQMRAAYAAATTYCERRRAMLLIDVAESVRDLDSAVAWTTANANLRHRNAAVYVPRPRIPDPLNGNRPRSVGASGTIAGLWARTDGSRGVWKAPAGTDARLRNVDSLTYLLTDLQNGVLNPLGVNALRVFPIYGAVCWGSRTLEGADALASDYKYVPVRRFTLFLEESLYRGTQWVVFEPNDEPLWAQIRLNIGAFMQSLFRQGAFQGTTPREAYFVKCDRETTTQDDINRGVVNIVVGFAPLKPAEFVILRIQQMAGQIQT</sequence>
<organism evidence="3 4">
    <name type="scientific">Neoroseomonas eburnea</name>
    <dbReference type="NCBI Taxonomy" id="1346889"/>
    <lineage>
        <taxon>Bacteria</taxon>
        <taxon>Pseudomonadati</taxon>
        <taxon>Pseudomonadota</taxon>
        <taxon>Alphaproteobacteria</taxon>
        <taxon>Acetobacterales</taxon>
        <taxon>Acetobacteraceae</taxon>
        <taxon>Neoroseomonas</taxon>
    </lineage>
</organism>
<gene>
    <name evidence="3" type="ORF">GXW74_06650</name>
</gene>
<dbReference type="RefSeq" id="WP_211845696.1">
    <property type="nucleotide sequence ID" value="NZ_JAAEDL010000005.1"/>
</dbReference>
<name>A0A9X9X8X3_9PROT</name>
<evidence type="ECO:0000256" key="1">
    <source>
        <dbReference type="ARBA" id="ARBA00008005"/>
    </source>
</evidence>
<dbReference type="PANTHER" id="PTHR35861">
    <property type="match status" value="1"/>
</dbReference>
<reference evidence="3" key="2">
    <citation type="journal article" date="2021" name="Syst. Appl. Microbiol.">
        <title>Roseomonas hellenica sp. nov., isolated from roots of wild-growing Alkanna tinctoria.</title>
        <authorList>
            <person name="Rat A."/>
            <person name="Naranjo H.D."/>
            <person name="Lebbe L."/>
            <person name="Cnockaert M."/>
            <person name="Krigas N."/>
            <person name="Grigoriadou K."/>
            <person name="Maloupa E."/>
            <person name="Willems A."/>
        </authorList>
    </citation>
    <scope>NUCLEOTIDE SEQUENCE</scope>
    <source>
        <strain evidence="3">LMG 31228</strain>
    </source>
</reference>
<proteinExistence type="inferred from homology"/>